<proteinExistence type="predicted"/>
<feature type="compositionally biased region" description="Polar residues" evidence="1">
    <location>
        <begin position="18"/>
        <end position="36"/>
    </location>
</feature>
<dbReference type="Pfam" id="PF01663">
    <property type="entry name" value="Phosphodiest"/>
    <property type="match status" value="1"/>
</dbReference>
<dbReference type="OrthoDB" id="415411at2759"/>
<dbReference type="PANTHER" id="PTHR10151">
    <property type="entry name" value="ECTONUCLEOTIDE PYROPHOSPHATASE/PHOSPHODIESTERASE"/>
    <property type="match status" value="1"/>
</dbReference>
<dbReference type="FunFam" id="3.30.1360.180:FF:000002">
    <property type="entry name" value="Alkaline-phosphatase-like family protein"/>
    <property type="match status" value="1"/>
</dbReference>
<reference evidence="2" key="2">
    <citation type="submission" date="2017-06" db="EMBL/GenBank/DDBJ databases">
        <title>WGS assembly of Brachypodium distachyon.</title>
        <authorList>
            <consortium name="The International Brachypodium Initiative"/>
            <person name="Lucas S."/>
            <person name="Harmon-Smith M."/>
            <person name="Lail K."/>
            <person name="Tice H."/>
            <person name="Grimwood J."/>
            <person name="Bruce D."/>
            <person name="Barry K."/>
            <person name="Shu S."/>
            <person name="Lindquist E."/>
            <person name="Wang M."/>
            <person name="Pitluck S."/>
            <person name="Vogel J.P."/>
            <person name="Garvin D.F."/>
            <person name="Mockler T.C."/>
            <person name="Schmutz J."/>
            <person name="Rokhsar D."/>
            <person name="Bevan M.W."/>
        </authorList>
    </citation>
    <scope>NUCLEOTIDE SEQUENCE</scope>
    <source>
        <strain evidence="2">Bd21</strain>
    </source>
</reference>
<dbReference type="FunCoup" id="A0A0Q3IBC7">
    <property type="interactions" value="1978"/>
</dbReference>
<dbReference type="Gene3D" id="3.40.720.10">
    <property type="entry name" value="Alkaline Phosphatase, subunit A"/>
    <property type="match status" value="1"/>
</dbReference>
<name>A0A0Q3IBC7_BRADI</name>
<dbReference type="Proteomes" id="UP000008810">
    <property type="component" value="Chromosome 2"/>
</dbReference>
<reference evidence="2 3" key="1">
    <citation type="journal article" date="2010" name="Nature">
        <title>Genome sequencing and analysis of the model grass Brachypodium distachyon.</title>
        <authorList>
            <consortium name="International Brachypodium Initiative"/>
        </authorList>
    </citation>
    <scope>NUCLEOTIDE SEQUENCE [LARGE SCALE GENOMIC DNA]</scope>
    <source>
        <strain evidence="2 3">Bd21</strain>
    </source>
</reference>
<protein>
    <submittedName>
        <fullName evidence="2 3">Uncharacterized protein</fullName>
    </submittedName>
</protein>
<feature type="region of interest" description="Disordered" evidence="1">
    <location>
        <begin position="102"/>
        <end position="126"/>
    </location>
</feature>
<evidence type="ECO:0000313" key="3">
    <source>
        <dbReference type="EnsemblPlants" id="KQK03163"/>
    </source>
</evidence>
<evidence type="ECO:0000313" key="2">
    <source>
        <dbReference type="EMBL" id="KQK03163.2"/>
    </source>
</evidence>
<feature type="compositionally biased region" description="Low complexity" evidence="1">
    <location>
        <begin position="110"/>
        <end position="126"/>
    </location>
</feature>
<dbReference type="EnsemblPlants" id="KQK03163">
    <property type="protein sequence ID" value="KQK03163"/>
    <property type="gene ID" value="BRADI_2g05970v3"/>
</dbReference>
<dbReference type="GO" id="GO:0016787">
    <property type="term" value="F:hydrolase activity"/>
    <property type="evidence" value="ECO:0000318"/>
    <property type="project" value="GO_Central"/>
</dbReference>
<feature type="compositionally biased region" description="Basic residues" evidence="1">
    <location>
        <begin position="42"/>
        <end position="51"/>
    </location>
</feature>
<dbReference type="InParanoid" id="A0A0Q3IBC7"/>
<dbReference type="Gene3D" id="3.30.1360.180">
    <property type="match status" value="1"/>
</dbReference>
<dbReference type="Gramene" id="KQK03163">
    <property type="protein sequence ID" value="KQK03163"/>
    <property type="gene ID" value="BRADI_2g05970v3"/>
</dbReference>
<accession>A0A0Q3IBC7</accession>
<gene>
    <name evidence="2" type="ORF">BRADI_2g05970v3</name>
</gene>
<keyword evidence="4" id="KW-1185">Reference proteome</keyword>
<dbReference type="ExpressionAtlas" id="A0A0Q3IBC7">
    <property type="expression patterns" value="baseline and differential"/>
</dbReference>
<dbReference type="InterPro" id="IPR017850">
    <property type="entry name" value="Alkaline_phosphatase_core_sf"/>
</dbReference>
<dbReference type="FunFam" id="3.40.720.10:FF:000033">
    <property type="entry name" value="Alkaline-phosphatase-like family protein"/>
    <property type="match status" value="1"/>
</dbReference>
<dbReference type="AlphaFoldDB" id="A0A0Q3IBC7"/>
<evidence type="ECO:0000313" key="4">
    <source>
        <dbReference type="Proteomes" id="UP000008810"/>
    </source>
</evidence>
<dbReference type="InterPro" id="IPR002591">
    <property type="entry name" value="Phosphodiest/P_Trfase"/>
</dbReference>
<dbReference type="EMBL" id="CM000881">
    <property type="protein sequence ID" value="KQK03163.2"/>
    <property type="molecule type" value="Genomic_DNA"/>
</dbReference>
<dbReference type="SUPFAM" id="SSF53649">
    <property type="entry name" value="Alkaline phosphatase-like"/>
    <property type="match status" value="1"/>
</dbReference>
<dbReference type="PANTHER" id="PTHR10151:SF120">
    <property type="entry name" value="BIS(5'-ADENOSYL)-TRIPHOSPHATASE"/>
    <property type="match status" value="1"/>
</dbReference>
<feature type="region of interest" description="Disordered" evidence="1">
    <location>
        <begin position="1"/>
        <end position="74"/>
    </location>
</feature>
<evidence type="ECO:0000256" key="1">
    <source>
        <dbReference type="SAM" id="MobiDB-lite"/>
    </source>
</evidence>
<organism evidence="2">
    <name type="scientific">Brachypodium distachyon</name>
    <name type="common">Purple false brome</name>
    <name type="synonym">Trachynia distachya</name>
    <dbReference type="NCBI Taxonomy" id="15368"/>
    <lineage>
        <taxon>Eukaryota</taxon>
        <taxon>Viridiplantae</taxon>
        <taxon>Streptophyta</taxon>
        <taxon>Embryophyta</taxon>
        <taxon>Tracheophyta</taxon>
        <taxon>Spermatophyta</taxon>
        <taxon>Magnoliopsida</taxon>
        <taxon>Liliopsida</taxon>
        <taxon>Poales</taxon>
        <taxon>Poaceae</taxon>
        <taxon>BOP clade</taxon>
        <taxon>Pooideae</taxon>
        <taxon>Stipodae</taxon>
        <taxon>Brachypodieae</taxon>
        <taxon>Brachypodium</taxon>
    </lineage>
</organism>
<sequence length="562" mass="62027">MGTGHYRAVLPRVATEGPSVQAQAHSQNRPTRSPNPSEIKKHDPRLRVRGARRPDPQFRVDTISPPRRTYHKPQVREQTLKSISHSQVPMAAPPFSVNLRSTGDSPPPTAALLAHSQSHSAASPHPPTASRFLMLLTAALALATAYLLLLRPPISTVSAAAPLARPLSKLPKPVVLLISSDGFRFGYQYKVPTPHIRRLIANGTSAAEGLIPVFPTLTFPNHYSIATGLYPSSHGIINNFFPDPISGDHFNMGSHEPKWWLGEPLWVTAADQGVQASTYFWPGSEVKKGSWDCPDKYCRHYNGSVPFEERVDAILGYFDLPVDEMPQFLTLYFEDPDHQGHQVGPDDPLITDAVKRIDEMIGRLITGLEARGVFEDVNIILVGDHGMVGTCDQKLVILEELAPWIEVKNDWVLSTTPLLAIRPPDGVSPADVVAKMNEGLGSGKVKNGEYLKIYLKEDLPSRLHYSENYRIPPIIGLVDEGYKIEKKRSKSKECGGAHGYDNAFFSMRTIFFAHGPRFERGRMVPSFENVEIYNVIASILNLKPAPNNGSASFPGTVLLPSE</sequence>
<reference evidence="3" key="3">
    <citation type="submission" date="2018-08" db="UniProtKB">
        <authorList>
            <consortium name="EnsemblPlants"/>
        </authorList>
    </citation>
    <scope>IDENTIFICATION</scope>
    <source>
        <strain evidence="3">cv. Bd21</strain>
    </source>
</reference>
<dbReference type="STRING" id="15368.A0A0Q3IBC7"/>
<dbReference type="CDD" id="cd16018">
    <property type="entry name" value="Enpp"/>
    <property type="match status" value="1"/>
</dbReference>